<evidence type="ECO:0000313" key="1">
    <source>
        <dbReference type="EMBL" id="MCG9025210.1"/>
    </source>
</evidence>
<reference evidence="1 2" key="1">
    <citation type="submission" date="2021-10" db="EMBL/GenBank/DDBJ databases">
        <title>Whole-genome sequencing analysis of Laribacter hongkongensis: virulence gene profiles, carbohydrate-active enzyme prediction, and antimicrobial resistance characterization.</title>
        <authorList>
            <person name="Yuan P."/>
            <person name="Zhan Y."/>
            <person name="Chen D."/>
        </authorList>
    </citation>
    <scope>NUCLEOTIDE SEQUENCE [LARGE SCALE GENOMIC DNA]</scope>
    <source>
        <strain evidence="1 2">W67</strain>
    </source>
</reference>
<sequence length="132" mass="14627">MLFLIVIQMKLNAIESSLPPVSEMENQEQYDQPDKENKLTHEVNVVNDQKITTGSCIELDTEGNATPWAKKSSCFHEFSELIRGKIDDPEQTTAELISLAVKSPSSHGVLSTSSIHLSVKAPGIFTITEKNR</sequence>
<accession>A0ABD4SNA5</accession>
<organism evidence="1 2">
    <name type="scientific">Laribacter hongkongensis</name>
    <dbReference type="NCBI Taxonomy" id="168471"/>
    <lineage>
        <taxon>Bacteria</taxon>
        <taxon>Pseudomonadati</taxon>
        <taxon>Pseudomonadota</taxon>
        <taxon>Betaproteobacteria</taxon>
        <taxon>Neisseriales</taxon>
        <taxon>Aquaspirillaceae</taxon>
        <taxon>Laribacter</taxon>
    </lineage>
</organism>
<name>A0ABD4SNA5_9NEIS</name>
<dbReference type="Proteomes" id="UP001200247">
    <property type="component" value="Unassembled WGS sequence"/>
</dbReference>
<dbReference type="EMBL" id="JAJAXM010000006">
    <property type="protein sequence ID" value="MCG9025210.1"/>
    <property type="molecule type" value="Genomic_DNA"/>
</dbReference>
<proteinExistence type="predicted"/>
<dbReference type="RefSeq" id="WP_239893663.1">
    <property type="nucleotide sequence ID" value="NZ_JAJAXH010000002.1"/>
</dbReference>
<evidence type="ECO:0000313" key="2">
    <source>
        <dbReference type="Proteomes" id="UP001200247"/>
    </source>
</evidence>
<comment type="caution">
    <text evidence="1">The sequence shown here is derived from an EMBL/GenBank/DDBJ whole genome shotgun (WGS) entry which is preliminary data.</text>
</comment>
<gene>
    <name evidence="1" type="ORF">LH440_04705</name>
</gene>
<dbReference type="AlphaFoldDB" id="A0ABD4SNA5"/>
<protein>
    <submittedName>
        <fullName evidence="1">Uncharacterized protein</fullName>
    </submittedName>
</protein>